<reference evidence="2 3" key="1">
    <citation type="submission" date="2018-03" db="EMBL/GenBank/DDBJ databases">
        <title>Bioinformatic expansion and discovery of thiopeptide antibiotics.</title>
        <authorList>
            <person name="Schwalen C.J."/>
            <person name="Hudson G.A."/>
            <person name="Mitchell D.A."/>
        </authorList>
    </citation>
    <scope>NUCLEOTIDE SEQUENCE [LARGE SCALE GENOMIC DNA]</scope>
    <source>
        <strain evidence="2 3">ATCC 21389</strain>
    </source>
</reference>
<gene>
    <name evidence="2" type="ORF">C7C46_08995</name>
</gene>
<sequence>MQYAERQADHGSWAGPTYLTARVLTLTGTIVALDQATLEAAMEQLRAAVGVSDVVLTVRETIPKQCTARRSGKLLLERITDRTATYSVLVTAPDPRRYSTTLQQGSTGLPSTTGGLVLPLTLPLTMSSTTVSGSITAANAGSMATRPVLTITGPVVQPVITVQAAGGAVTQLAYGDQLGAGDTLVLDCDAHTAVLNGTASRRRYLSGPWPEIAAGSTATLLFRAASGSAPATLSASWRSAWM</sequence>
<feature type="domain" description="Siphovirus-type tail component C-terminal" evidence="1">
    <location>
        <begin position="141"/>
        <end position="241"/>
    </location>
</feature>
<evidence type="ECO:0000259" key="1">
    <source>
        <dbReference type="Pfam" id="PF22768"/>
    </source>
</evidence>
<evidence type="ECO:0000313" key="2">
    <source>
        <dbReference type="EMBL" id="PYC83491.1"/>
    </source>
</evidence>
<evidence type="ECO:0000313" key="3">
    <source>
        <dbReference type="Proteomes" id="UP000248039"/>
    </source>
</evidence>
<accession>A0A2V4PE07</accession>
<dbReference type="Proteomes" id="UP000248039">
    <property type="component" value="Unassembled WGS sequence"/>
</dbReference>
<dbReference type="InterPro" id="IPR054738">
    <property type="entry name" value="Siphovirus-type_tail_C"/>
</dbReference>
<keyword evidence="3" id="KW-1185">Reference proteome</keyword>
<dbReference type="AlphaFoldDB" id="A0A2V4PE07"/>
<proteinExistence type="predicted"/>
<dbReference type="EMBL" id="PYBW01000028">
    <property type="protein sequence ID" value="PYC83491.1"/>
    <property type="molecule type" value="Genomic_DNA"/>
</dbReference>
<protein>
    <recommendedName>
        <fullName evidence="1">Siphovirus-type tail component C-terminal domain-containing protein</fullName>
    </recommendedName>
</protein>
<comment type="caution">
    <text evidence="2">The sequence shown here is derived from an EMBL/GenBank/DDBJ whole genome shotgun (WGS) entry which is preliminary data.</text>
</comment>
<dbReference type="OrthoDB" id="3985590at2"/>
<name>A0A2V4PE07_9ACTN</name>
<dbReference type="Pfam" id="PF22768">
    <property type="entry name" value="SPP1_Dit"/>
    <property type="match status" value="1"/>
</dbReference>
<organism evidence="2 3">
    <name type="scientific">Streptomyces tateyamensis</name>
    <dbReference type="NCBI Taxonomy" id="565073"/>
    <lineage>
        <taxon>Bacteria</taxon>
        <taxon>Bacillati</taxon>
        <taxon>Actinomycetota</taxon>
        <taxon>Actinomycetes</taxon>
        <taxon>Kitasatosporales</taxon>
        <taxon>Streptomycetaceae</taxon>
        <taxon>Streptomyces</taxon>
    </lineage>
</organism>